<dbReference type="OrthoDB" id="2017893at2759"/>
<feature type="compositionally biased region" description="Basic and acidic residues" evidence="1">
    <location>
        <begin position="1"/>
        <end position="16"/>
    </location>
</feature>
<feature type="compositionally biased region" description="Polar residues" evidence="1">
    <location>
        <begin position="97"/>
        <end position="111"/>
    </location>
</feature>
<name>A0A1C7MQJ2_GRIFR</name>
<evidence type="ECO:0000256" key="1">
    <source>
        <dbReference type="SAM" id="MobiDB-lite"/>
    </source>
</evidence>
<reference evidence="2 3" key="1">
    <citation type="submission" date="2016-03" db="EMBL/GenBank/DDBJ databases">
        <title>Whole genome sequencing of Grifola frondosa 9006-11.</title>
        <authorList>
            <person name="Min B."/>
            <person name="Park H."/>
            <person name="Kim J.-G."/>
            <person name="Cho H."/>
            <person name="Oh Y.-L."/>
            <person name="Kong W.-S."/>
            <person name="Choi I.-G."/>
        </authorList>
    </citation>
    <scope>NUCLEOTIDE SEQUENCE [LARGE SCALE GENOMIC DNA]</scope>
    <source>
        <strain evidence="2 3">9006-11</strain>
    </source>
</reference>
<feature type="region of interest" description="Disordered" evidence="1">
    <location>
        <begin position="1"/>
        <end position="29"/>
    </location>
</feature>
<feature type="region of interest" description="Disordered" evidence="1">
    <location>
        <begin position="133"/>
        <end position="157"/>
    </location>
</feature>
<dbReference type="AlphaFoldDB" id="A0A1C7MQJ2"/>
<sequence>MREARALDQAMEDRIVARKSSSSSIGSTGLGMGAAWRNRYSGRKRTGSLASVLTTGSVLSEHLMEEDEEPELLGVGSDFDGKSLSGSSAEPTEDESSTASHTASYSNTISPATARPAVRRSPYCGCRLPPLTKASFNLPPVPSTAVKSSFDVPHHRN</sequence>
<protein>
    <submittedName>
        <fullName evidence="2">Uncharacterized protein</fullName>
    </submittedName>
</protein>
<accession>A0A1C7MQJ2</accession>
<proteinExistence type="predicted"/>
<keyword evidence="3" id="KW-1185">Reference proteome</keyword>
<organism evidence="2 3">
    <name type="scientific">Grifola frondosa</name>
    <name type="common">Maitake</name>
    <name type="synonym">Polyporus frondosus</name>
    <dbReference type="NCBI Taxonomy" id="5627"/>
    <lineage>
        <taxon>Eukaryota</taxon>
        <taxon>Fungi</taxon>
        <taxon>Dikarya</taxon>
        <taxon>Basidiomycota</taxon>
        <taxon>Agaricomycotina</taxon>
        <taxon>Agaricomycetes</taxon>
        <taxon>Polyporales</taxon>
        <taxon>Grifolaceae</taxon>
        <taxon>Grifola</taxon>
    </lineage>
</organism>
<feature type="region of interest" description="Disordered" evidence="1">
    <location>
        <begin position="64"/>
        <end position="121"/>
    </location>
</feature>
<comment type="caution">
    <text evidence="2">The sequence shown here is derived from an EMBL/GenBank/DDBJ whole genome shotgun (WGS) entry which is preliminary data.</text>
</comment>
<evidence type="ECO:0000313" key="2">
    <source>
        <dbReference type="EMBL" id="OBZ79132.1"/>
    </source>
</evidence>
<gene>
    <name evidence="2" type="ORF">A0H81_00731</name>
</gene>
<dbReference type="EMBL" id="LUGG01000001">
    <property type="protein sequence ID" value="OBZ79132.1"/>
    <property type="molecule type" value="Genomic_DNA"/>
</dbReference>
<dbReference type="STRING" id="5627.A0A1C7MQJ2"/>
<dbReference type="Proteomes" id="UP000092993">
    <property type="component" value="Unassembled WGS sequence"/>
</dbReference>
<evidence type="ECO:0000313" key="3">
    <source>
        <dbReference type="Proteomes" id="UP000092993"/>
    </source>
</evidence>